<dbReference type="Proteomes" id="UP000540506">
    <property type="component" value="Unassembled WGS sequence"/>
</dbReference>
<evidence type="ECO:0000313" key="1">
    <source>
        <dbReference type="EMBL" id="MBB4923777.1"/>
    </source>
</evidence>
<organism evidence="1 2">
    <name type="scientific">Kitasatospora kifunensis</name>
    <name type="common">Streptomyces kifunensis</name>
    <dbReference type="NCBI Taxonomy" id="58351"/>
    <lineage>
        <taxon>Bacteria</taxon>
        <taxon>Bacillati</taxon>
        <taxon>Actinomycetota</taxon>
        <taxon>Actinomycetes</taxon>
        <taxon>Kitasatosporales</taxon>
        <taxon>Streptomycetaceae</taxon>
        <taxon>Kitasatospora</taxon>
    </lineage>
</organism>
<accession>A0A7W7R1P8</accession>
<proteinExistence type="predicted"/>
<name>A0A7W7R1P8_KITKI</name>
<gene>
    <name evidence="1" type="ORF">FHR34_002770</name>
</gene>
<dbReference type="AlphaFoldDB" id="A0A7W7R1P8"/>
<protein>
    <submittedName>
        <fullName evidence="1">Uncharacterized protein</fullName>
    </submittedName>
</protein>
<sequence length="140" mass="15952">MPPLDLMVAPGEPKPGLVMRYEVVEAAGSHVLRDVVLGEFCTLPDPSGRSVLLAFPDAYHARLWLMQADTRKQYAVSTTRVRAEQRKKPLPEHADWLLFDLYTEAPAEPPTGLEMCDQVAVERTRQAVMRSERLRHRHQH</sequence>
<dbReference type="EMBL" id="JACHJV010000001">
    <property type="protein sequence ID" value="MBB4923777.1"/>
    <property type="molecule type" value="Genomic_DNA"/>
</dbReference>
<evidence type="ECO:0000313" key="2">
    <source>
        <dbReference type="Proteomes" id="UP000540506"/>
    </source>
</evidence>
<reference evidence="1 2" key="1">
    <citation type="submission" date="2020-08" db="EMBL/GenBank/DDBJ databases">
        <title>Sequencing the genomes of 1000 actinobacteria strains.</title>
        <authorList>
            <person name="Klenk H.-P."/>
        </authorList>
    </citation>
    <scope>NUCLEOTIDE SEQUENCE [LARGE SCALE GENOMIC DNA]</scope>
    <source>
        <strain evidence="1 2">DSM 41654</strain>
    </source>
</reference>
<dbReference type="RefSeq" id="WP_184935826.1">
    <property type="nucleotide sequence ID" value="NZ_JACHJV010000001.1"/>
</dbReference>
<comment type="caution">
    <text evidence="1">The sequence shown here is derived from an EMBL/GenBank/DDBJ whole genome shotgun (WGS) entry which is preliminary data.</text>
</comment>
<keyword evidence="2" id="KW-1185">Reference proteome</keyword>